<gene>
    <name evidence="6" type="ORF">P6P90_09080</name>
</gene>
<evidence type="ECO:0000256" key="2">
    <source>
        <dbReference type="ARBA" id="ARBA00009410"/>
    </source>
</evidence>
<accession>A0ABT6H428</accession>
<dbReference type="PANTHER" id="PTHR13847">
    <property type="entry name" value="SARCOSINE DEHYDROGENASE-RELATED"/>
    <property type="match status" value="1"/>
</dbReference>
<dbReference type="SUPFAM" id="SSF51905">
    <property type="entry name" value="FAD/NAD(P)-binding domain"/>
    <property type="match status" value="1"/>
</dbReference>
<reference evidence="6 7" key="1">
    <citation type="submission" date="2023-04" db="EMBL/GenBank/DDBJ databases">
        <title>Ectobacillus antri isolated from activated sludge.</title>
        <authorList>
            <person name="Yan P."/>
            <person name="Liu X."/>
        </authorList>
    </citation>
    <scope>NUCLEOTIDE SEQUENCE [LARGE SCALE GENOMIC DNA]</scope>
    <source>
        <strain evidence="6 7">C18H</strain>
    </source>
</reference>
<dbReference type="GO" id="GO:0016491">
    <property type="term" value="F:oxidoreductase activity"/>
    <property type="evidence" value="ECO:0007669"/>
    <property type="project" value="UniProtKB-KW"/>
</dbReference>
<sequence length="375" mass="40319">MKNYIVIGGGILGASAAYHLAKEGVSVTLIDRQDPGQATAVAAGIICPWLSQRRNQAWYQLVKKGAAYYETLIRDLAHWGEMDTSYKKVGALSLHTDADKLEKIEERTRKRLEDAPEIGRVTRLSPEEAGTKFPVLAPEYAAVHVSGGARVNGRALRDALIRAAQKAGASVLYGSATLLYDKQLIRGVKVEEETLDADEVLVTAGAWANEVLAPLGVNFLVSHQKAQIAHLQLEENSTGEWPVVMPPNNQYLLAFENGQIVAGATHEDHPNWDLRVTVGGVNEVIGKAVAVAPGLSNATLTEVKVGFRPFTPGFLPVIGRVPGYSGLLIANGLGASGLTMGPYLGWQLAKIALHQPVDIDLSLYDVTHAIESPEL</sequence>
<dbReference type="Proteomes" id="UP001218246">
    <property type="component" value="Unassembled WGS sequence"/>
</dbReference>
<organism evidence="6 7">
    <name type="scientific">Ectobacillus antri</name>
    <dbReference type="NCBI Taxonomy" id="2486280"/>
    <lineage>
        <taxon>Bacteria</taxon>
        <taxon>Bacillati</taxon>
        <taxon>Bacillota</taxon>
        <taxon>Bacilli</taxon>
        <taxon>Bacillales</taxon>
        <taxon>Bacillaceae</taxon>
        <taxon>Ectobacillus</taxon>
    </lineage>
</organism>
<dbReference type="InterPro" id="IPR006076">
    <property type="entry name" value="FAD-dep_OxRdtase"/>
</dbReference>
<comment type="caution">
    <text evidence="6">The sequence shown here is derived from an EMBL/GenBank/DDBJ whole genome shotgun (WGS) entry which is preliminary data.</text>
</comment>
<dbReference type="Pfam" id="PF01266">
    <property type="entry name" value="DAO"/>
    <property type="match status" value="1"/>
</dbReference>
<keyword evidence="4 6" id="KW-0560">Oxidoreductase</keyword>
<dbReference type="PANTHER" id="PTHR13847:SF286">
    <property type="entry name" value="D-AMINO ACID DEHYDROGENASE"/>
    <property type="match status" value="1"/>
</dbReference>
<evidence type="ECO:0000313" key="7">
    <source>
        <dbReference type="Proteomes" id="UP001218246"/>
    </source>
</evidence>
<keyword evidence="3" id="KW-0285">Flavoprotein</keyword>
<dbReference type="Gene3D" id="3.50.50.60">
    <property type="entry name" value="FAD/NAD(P)-binding domain"/>
    <property type="match status" value="1"/>
</dbReference>
<comment type="cofactor">
    <cofactor evidence="1">
        <name>FAD</name>
        <dbReference type="ChEBI" id="CHEBI:57692"/>
    </cofactor>
</comment>
<dbReference type="RefSeq" id="WP_124564712.1">
    <property type="nucleotide sequence ID" value="NZ_JARRRY010000005.1"/>
</dbReference>
<proteinExistence type="inferred from homology"/>
<dbReference type="EMBL" id="JARULN010000006">
    <property type="protein sequence ID" value="MDG5754126.1"/>
    <property type="molecule type" value="Genomic_DNA"/>
</dbReference>
<evidence type="ECO:0000256" key="1">
    <source>
        <dbReference type="ARBA" id="ARBA00001974"/>
    </source>
</evidence>
<name>A0ABT6H428_9BACI</name>
<evidence type="ECO:0000259" key="5">
    <source>
        <dbReference type="Pfam" id="PF01266"/>
    </source>
</evidence>
<dbReference type="Gene3D" id="3.30.9.10">
    <property type="entry name" value="D-Amino Acid Oxidase, subunit A, domain 2"/>
    <property type="match status" value="1"/>
</dbReference>
<evidence type="ECO:0000256" key="3">
    <source>
        <dbReference type="ARBA" id="ARBA00022630"/>
    </source>
</evidence>
<evidence type="ECO:0000313" key="6">
    <source>
        <dbReference type="EMBL" id="MDG5754126.1"/>
    </source>
</evidence>
<dbReference type="EC" id="1.-.-.-" evidence="6"/>
<comment type="similarity">
    <text evidence="2">Belongs to the DadA oxidoreductase family.</text>
</comment>
<protein>
    <submittedName>
        <fullName evidence="6">FAD-binding oxidoreductase</fullName>
        <ecNumber evidence="6">1.-.-.-</ecNumber>
    </submittedName>
</protein>
<dbReference type="InterPro" id="IPR036188">
    <property type="entry name" value="FAD/NAD-bd_sf"/>
</dbReference>
<dbReference type="SUPFAM" id="SSF54373">
    <property type="entry name" value="FAD-linked reductases, C-terminal domain"/>
    <property type="match status" value="1"/>
</dbReference>
<keyword evidence="7" id="KW-1185">Reference proteome</keyword>
<evidence type="ECO:0000256" key="4">
    <source>
        <dbReference type="ARBA" id="ARBA00023002"/>
    </source>
</evidence>
<feature type="domain" description="FAD dependent oxidoreductase" evidence="5">
    <location>
        <begin position="4"/>
        <end position="350"/>
    </location>
</feature>